<name>A0ABP9W8A5_9DEIO</name>
<dbReference type="Pfam" id="PF04167">
    <property type="entry name" value="DUF402"/>
    <property type="match status" value="1"/>
</dbReference>
<evidence type="ECO:0000259" key="1">
    <source>
        <dbReference type="Pfam" id="PF04167"/>
    </source>
</evidence>
<dbReference type="RefSeq" id="WP_345461627.1">
    <property type="nucleotide sequence ID" value="NZ_BAABRP010000001.1"/>
</dbReference>
<dbReference type="InterPro" id="IPR007295">
    <property type="entry name" value="DUF402"/>
</dbReference>
<organism evidence="2 3">
    <name type="scientific">Deinococcus carri</name>
    <dbReference type="NCBI Taxonomy" id="1211323"/>
    <lineage>
        <taxon>Bacteria</taxon>
        <taxon>Thermotogati</taxon>
        <taxon>Deinococcota</taxon>
        <taxon>Deinococci</taxon>
        <taxon>Deinococcales</taxon>
        <taxon>Deinococcaceae</taxon>
        <taxon>Deinococcus</taxon>
    </lineage>
</organism>
<dbReference type="Gene3D" id="2.40.380.10">
    <property type="entry name" value="FomD-like"/>
    <property type="match status" value="1"/>
</dbReference>
<dbReference type="PANTHER" id="PTHR41271:SF1">
    <property type="entry name" value="DUF402 DOMAIN-CONTAINING PROTEIN"/>
    <property type="match status" value="1"/>
</dbReference>
<reference evidence="2 3" key="1">
    <citation type="submission" date="2024-02" db="EMBL/GenBank/DDBJ databases">
        <title>Deinococcus carri NBRC 110142.</title>
        <authorList>
            <person name="Ichikawa N."/>
            <person name="Katano-Makiyama Y."/>
            <person name="Hidaka K."/>
        </authorList>
    </citation>
    <scope>NUCLEOTIDE SEQUENCE [LARGE SCALE GENOMIC DNA]</scope>
    <source>
        <strain evidence="2 3">NBRC 110142</strain>
    </source>
</reference>
<dbReference type="PANTHER" id="PTHR41271">
    <property type="entry name" value="DUF402 DOMAIN-CONTAINING PROTEIN"/>
    <property type="match status" value="1"/>
</dbReference>
<gene>
    <name evidence="2" type="ORF">Dcar01_00942</name>
</gene>
<protein>
    <recommendedName>
        <fullName evidence="1">DUF402 domain-containing protein</fullName>
    </recommendedName>
</protein>
<evidence type="ECO:0000313" key="2">
    <source>
        <dbReference type="EMBL" id="GAA5512228.1"/>
    </source>
</evidence>
<evidence type="ECO:0000313" key="3">
    <source>
        <dbReference type="Proteomes" id="UP001401887"/>
    </source>
</evidence>
<feature type="domain" description="DUF402" evidence="1">
    <location>
        <begin position="59"/>
        <end position="163"/>
    </location>
</feature>
<dbReference type="SUPFAM" id="SSF159234">
    <property type="entry name" value="FomD-like"/>
    <property type="match status" value="1"/>
</dbReference>
<dbReference type="Proteomes" id="UP001401887">
    <property type="component" value="Unassembled WGS sequence"/>
</dbReference>
<dbReference type="EMBL" id="BAABRP010000001">
    <property type="protein sequence ID" value="GAA5512228.1"/>
    <property type="molecule type" value="Genomic_DNA"/>
</dbReference>
<sequence>MKRKGNDYVAWFGSGEQQVLRVPNGWLVEYRPGKVETPLDVTLLGQTVRVLDSGYRWVDVVPDTGHHALKVQMDGQGVPRQLYVDIFRESGLDAAGVPWVNDLYLDVVALCQVLPDGRWQVTAAEIIDVDELEEALAAGRVTPREAALAWEQAQAAQAALLAQAFPLLEVVRQYVGRWPT</sequence>
<keyword evidence="3" id="KW-1185">Reference proteome</keyword>
<comment type="caution">
    <text evidence="2">The sequence shown here is derived from an EMBL/GenBank/DDBJ whole genome shotgun (WGS) entry which is preliminary data.</text>
</comment>
<dbReference type="InterPro" id="IPR035930">
    <property type="entry name" value="FomD-like_sf"/>
</dbReference>
<accession>A0ABP9W8A5</accession>
<proteinExistence type="predicted"/>